<name>A0A368GX37_ANCCA</name>
<evidence type="ECO:0000313" key="2">
    <source>
        <dbReference type="EMBL" id="RCN47567.1"/>
    </source>
</evidence>
<dbReference type="Gene3D" id="3.10.450.50">
    <property type="match status" value="1"/>
</dbReference>
<dbReference type="InterPro" id="IPR032710">
    <property type="entry name" value="NTF2-like_dom_sf"/>
</dbReference>
<evidence type="ECO:0000313" key="3">
    <source>
        <dbReference type="Proteomes" id="UP000252519"/>
    </source>
</evidence>
<dbReference type="AlphaFoldDB" id="A0A368GX37"/>
<organism evidence="2 3">
    <name type="scientific">Ancylostoma caninum</name>
    <name type="common">Dog hookworm</name>
    <dbReference type="NCBI Taxonomy" id="29170"/>
    <lineage>
        <taxon>Eukaryota</taxon>
        <taxon>Metazoa</taxon>
        <taxon>Ecdysozoa</taxon>
        <taxon>Nematoda</taxon>
        <taxon>Chromadorea</taxon>
        <taxon>Rhabditida</taxon>
        <taxon>Rhabditina</taxon>
        <taxon>Rhabditomorpha</taxon>
        <taxon>Strongyloidea</taxon>
        <taxon>Ancylostomatidae</taxon>
        <taxon>Ancylostomatinae</taxon>
        <taxon>Ancylostoma</taxon>
    </lineage>
</organism>
<dbReference type="SUPFAM" id="SSF54427">
    <property type="entry name" value="NTF2-like"/>
    <property type="match status" value="1"/>
</dbReference>
<sequence>MQCCTEEAKSILKPIFDEYFKQFETRNFEKAAEYYDPDAAVVEVEKKGTYGREAIKQGFFEFAKLMGETTTKAMKETYQMTGDYIIVTGEYETSSEKMGTIKGTFTQIWRKAKDTYLILHEEYAM</sequence>
<evidence type="ECO:0000259" key="1">
    <source>
        <dbReference type="Pfam" id="PF14534"/>
    </source>
</evidence>
<dbReference type="PANTHER" id="PTHR31664:SF4">
    <property type="entry name" value="DUF4440 DOMAIN-CONTAINING PROTEIN"/>
    <property type="match status" value="1"/>
</dbReference>
<accession>A0A368GX37</accession>
<dbReference type="OrthoDB" id="5793381at2759"/>
<dbReference type="Pfam" id="PF14534">
    <property type="entry name" value="DUF4440"/>
    <property type="match status" value="1"/>
</dbReference>
<gene>
    <name evidence="2" type="ORF">ANCCAN_06338</name>
</gene>
<proteinExistence type="predicted"/>
<feature type="domain" description="DUF4440" evidence="1">
    <location>
        <begin position="14"/>
        <end position="117"/>
    </location>
</feature>
<dbReference type="EMBL" id="JOJR01000060">
    <property type="protein sequence ID" value="RCN47567.1"/>
    <property type="molecule type" value="Genomic_DNA"/>
</dbReference>
<dbReference type="InterPro" id="IPR027843">
    <property type="entry name" value="DUF4440"/>
</dbReference>
<protein>
    <recommendedName>
        <fullName evidence="1">DUF4440 domain-containing protein</fullName>
    </recommendedName>
</protein>
<dbReference type="Proteomes" id="UP000252519">
    <property type="component" value="Unassembled WGS sequence"/>
</dbReference>
<comment type="caution">
    <text evidence="2">The sequence shown here is derived from an EMBL/GenBank/DDBJ whole genome shotgun (WGS) entry which is preliminary data.</text>
</comment>
<dbReference type="PANTHER" id="PTHR31664">
    <property type="entry name" value="PROTEIN CBG16427"/>
    <property type="match status" value="1"/>
</dbReference>
<reference evidence="2 3" key="1">
    <citation type="submission" date="2014-10" db="EMBL/GenBank/DDBJ databases">
        <title>Draft genome of the hookworm Ancylostoma caninum.</title>
        <authorList>
            <person name="Mitreva M."/>
        </authorList>
    </citation>
    <scope>NUCLEOTIDE SEQUENCE [LARGE SCALE GENOMIC DNA]</scope>
    <source>
        <strain evidence="2 3">Baltimore</strain>
    </source>
</reference>
<keyword evidence="3" id="KW-1185">Reference proteome</keyword>